<dbReference type="CDD" id="cd09917">
    <property type="entry name" value="F-box_SF"/>
    <property type="match status" value="1"/>
</dbReference>
<feature type="region of interest" description="Disordered" evidence="1">
    <location>
        <begin position="49"/>
        <end position="69"/>
    </location>
</feature>
<dbReference type="InterPro" id="IPR036047">
    <property type="entry name" value="F-box-like_dom_sf"/>
</dbReference>
<reference evidence="2" key="1">
    <citation type="submission" date="2021-01" db="EMBL/GenBank/DDBJ databases">
        <authorList>
            <person name="Kaushik A."/>
        </authorList>
    </citation>
    <scope>NUCLEOTIDE SEQUENCE</scope>
    <source>
        <strain evidence="2">AG3-1AP</strain>
    </source>
</reference>
<sequence length="250" mass="28211">ATHAENRVSPILPVSGRLRSRSDLCHATTPPSTFLPPILYITLKGTLNTGGEATMPPRKRQRTQKQPIKRKPGLLSDFLNLPTEIFNEIASCLLPLDLLHFARSNRLFCGLLMNKSARGIWLSSIKNFEGLPPCPPTMNEPQYVALLFTSACSMCGSDTRNQMDEHLLVRPCKPCSTERARFMTASRLPQKIFELVHSTRIDVGHPSAWVYEPRDDSLVVRDEAYVIVDKYNEFTGFCQENTLFVIQSFD</sequence>
<proteinExistence type="predicted"/>
<feature type="compositionally biased region" description="Basic residues" evidence="1">
    <location>
        <begin position="57"/>
        <end position="69"/>
    </location>
</feature>
<dbReference type="Proteomes" id="UP000663831">
    <property type="component" value="Unassembled WGS sequence"/>
</dbReference>
<gene>
    <name evidence="2" type="ORF">RDB_LOCUS109151</name>
</gene>
<accession>A0A8H3CRB4</accession>
<protein>
    <recommendedName>
        <fullName evidence="4">F-box domain-containing protein</fullName>
    </recommendedName>
</protein>
<name>A0A8H3CRB4_9AGAM</name>
<evidence type="ECO:0000256" key="1">
    <source>
        <dbReference type="SAM" id="MobiDB-lite"/>
    </source>
</evidence>
<comment type="caution">
    <text evidence="2">The sequence shown here is derived from an EMBL/GenBank/DDBJ whole genome shotgun (WGS) entry which is preliminary data.</text>
</comment>
<dbReference type="EMBL" id="CAJMWV010003968">
    <property type="protein sequence ID" value="CAE6491152.1"/>
    <property type="molecule type" value="Genomic_DNA"/>
</dbReference>
<evidence type="ECO:0000313" key="3">
    <source>
        <dbReference type="Proteomes" id="UP000663831"/>
    </source>
</evidence>
<feature type="non-terminal residue" evidence="2">
    <location>
        <position position="1"/>
    </location>
</feature>
<dbReference type="AlphaFoldDB" id="A0A8H3CRB4"/>
<organism evidence="2 3">
    <name type="scientific">Rhizoctonia solani</name>
    <dbReference type="NCBI Taxonomy" id="456999"/>
    <lineage>
        <taxon>Eukaryota</taxon>
        <taxon>Fungi</taxon>
        <taxon>Dikarya</taxon>
        <taxon>Basidiomycota</taxon>
        <taxon>Agaricomycotina</taxon>
        <taxon>Agaricomycetes</taxon>
        <taxon>Cantharellales</taxon>
        <taxon>Ceratobasidiaceae</taxon>
        <taxon>Rhizoctonia</taxon>
    </lineage>
</organism>
<evidence type="ECO:0000313" key="2">
    <source>
        <dbReference type="EMBL" id="CAE6491152.1"/>
    </source>
</evidence>
<dbReference type="SUPFAM" id="SSF81383">
    <property type="entry name" value="F-box domain"/>
    <property type="match status" value="1"/>
</dbReference>
<evidence type="ECO:0008006" key="4">
    <source>
        <dbReference type="Google" id="ProtNLM"/>
    </source>
</evidence>